<dbReference type="EMBL" id="UINC01114263">
    <property type="protein sequence ID" value="SVC84452.1"/>
    <property type="molecule type" value="Genomic_DNA"/>
</dbReference>
<dbReference type="InterPro" id="IPR041715">
    <property type="entry name" value="HisRS-like_core"/>
</dbReference>
<feature type="non-terminal residue" evidence="2">
    <location>
        <position position="1"/>
    </location>
</feature>
<name>A0A382QID3_9ZZZZ</name>
<organism evidence="2">
    <name type="scientific">marine metagenome</name>
    <dbReference type="NCBI Taxonomy" id="408172"/>
    <lineage>
        <taxon>unclassified sequences</taxon>
        <taxon>metagenomes</taxon>
        <taxon>ecological metagenomes</taxon>
    </lineage>
</organism>
<dbReference type="AlphaFoldDB" id="A0A382QID3"/>
<sequence length="180" mass="20957">YFNELLKRLETNSDIDPVFVEIDKSRYLKMRKDNQNKMLAGRSYKEILDRFDTKIKDPRRALTGKKNTKIIKEFLKIKCPIEKATNVLNSFFRKNNINIFVGKDFFPLKKINNKNLKVEFTASNGRDVEFYSSMIFSIEVKKGSKFQNFISGGRYDQLTTNLGFKQIPAVGAAVNMNIYE</sequence>
<dbReference type="InterPro" id="IPR045864">
    <property type="entry name" value="aa-tRNA-synth_II/BPL/LPL"/>
</dbReference>
<protein>
    <recommendedName>
        <fullName evidence="1">Class II Histidinyl-tRNA synthetase (HisRS)-like catalytic core domain-containing protein</fullName>
    </recommendedName>
</protein>
<feature type="domain" description="Class II Histidinyl-tRNA synthetase (HisRS)-like catalytic core" evidence="1">
    <location>
        <begin position="70"/>
        <end position="176"/>
    </location>
</feature>
<accession>A0A382QID3</accession>
<dbReference type="Gene3D" id="3.30.930.10">
    <property type="entry name" value="Bira Bifunctional Protein, Domain 2"/>
    <property type="match status" value="1"/>
</dbReference>
<gene>
    <name evidence="2" type="ORF">METZ01_LOCUS337306</name>
</gene>
<proteinExistence type="predicted"/>
<dbReference type="SUPFAM" id="SSF55681">
    <property type="entry name" value="Class II aaRS and biotin synthetases"/>
    <property type="match status" value="1"/>
</dbReference>
<reference evidence="2" key="1">
    <citation type="submission" date="2018-05" db="EMBL/GenBank/DDBJ databases">
        <authorList>
            <person name="Lanie J.A."/>
            <person name="Ng W.-L."/>
            <person name="Kazmierczak K.M."/>
            <person name="Andrzejewski T.M."/>
            <person name="Davidsen T.M."/>
            <person name="Wayne K.J."/>
            <person name="Tettelin H."/>
            <person name="Glass J.I."/>
            <person name="Rusch D."/>
            <person name="Podicherti R."/>
            <person name="Tsui H.-C.T."/>
            <person name="Winkler M.E."/>
        </authorList>
    </citation>
    <scope>NUCLEOTIDE SEQUENCE</scope>
</reference>
<dbReference type="Pfam" id="PF13393">
    <property type="entry name" value="tRNA-synt_His"/>
    <property type="match status" value="1"/>
</dbReference>
<evidence type="ECO:0000313" key="2">
    <source>
        <dbReference type="EMBL" id="SVC84452.1"/>
    </source>
</evidence>
<evidence type="ECO:0000259" key="1">
    <source>
        <dbReference type="Pfam" id="PF13393"/>
    </source>
</evidence>